<reference evidence="9" key="1">
    <citation type="submission" date="2020-09" db="EMBL/GenBank/DDBJ databases">
        <title>Genome-Enabled Discovery of Anthraquinone Biosynthesis in Senna tora.</title>
        <authorList>
            <person name="Kang S.-H."/>
            <person name="Pandey R.P."/>
            <person name="Lee C.-M."/>
            <person name="Sim J.-S."/>
            <person name="Jeong J.-T."/>
            <person name="Choi B.-S."/>
            <person name="Jung M."/>
            <person name="Ginzburg D."/>
            <person name="Zhao K."/>
            <person name="Won S.Y."/>
            <person name="Oh T.-J."/>
            <person name="Yu Y."/>
            <person name="Kim N.-H."/>
            <person name="Lee O.R."/>
            <person name="Lee T.-H."/>
            <person name="Bashyal P."/>
            <person name="Kim T.-S."/>
            <person name="Lee W.-H."/>
            <person name="Kawkins C."/>
            <person name="Kim C.-K."/>
            <person name="Kim J.S."/>
            <person name="Ahn B.O."/>
            <person name="Rhee S.Y."/>
            <person name="Sohng J.K."/>
        </authorList>
    </citation>
    <scope>NUCLEOTIDE SEQUENCE</scope>
    <source>
        <tissue evidence="9">Leaf</tissue>
    </source>
</reference>
<dbReference type="InterPro" id="IPR036236">
    <property type="entry name" value="Znf_C2H2_sf"/>
</dbReference>
<evidence type="ECO:0000259" key="8">
    <source>
        <dbReference type="SMART" id="SM00451"/>
    </source>
</evidence>
<feature type="domain" description="C2H2-type" evidence="7">
    <location>
        <begin position="358"/>
        <end position="382"/>
    </location>
</feature>
<feature type="domain" description="U1-type" evidence="8">
    <location>
        <begin position="250"/>
        <end position="284"/>
    </location>
</feature>
<dbReference type="InterPro" id="IPR051868">
    <property type="entry name" value="ZN346_ZMAT4"/>
</dbReference>
<keyword evidence="5" id="KW-0862">Zinc</keyword>
<gene>
    <name evidence="9" type="ORF">G2W53_038400</name>
</gene>
<accession>A0A834W6U1</accession>
<keyword evidence="6" id="KW-0539">Nucleus</keyword>
<proteinExistence type="predicted"/>
<keyword evidence="4" id="KW-0863">Zinc-finger</keyword>
<comment type="subcellular location">
    <subcellularLocation>
        <location evidence="1">Nucleus</location>
    </subcellularLocation>
</comment>
<feature type="domain" description="C2H2-type" evidence="7">
    <location>
        <begin position="253"/>
        <end position="277"/>
    </location>
</feature>
<dbReference type="PANTHER" id="PTHR46144">
    <property type="entry name" value="ZINC FINGER PROTEIN 385B-LIKE"/>
    <property type="match status" value="1"/>
</dbReference>
<organism evidence="9 10">
    <name type="scientific">Senna tora</name>
    <dbReference type="NCBI Taxonomy" id="362788"/>
    <lineage>
        <taxon>Eukaryota</taxon>
        <taxon>Viridiplantae</taxon>
        <taxon>Streptophyta</taxon>
        <taxon>Embryophyta</taxon>
        <taxon>Tracheophyta</taxon>
        <taxon>Spermatophyta</taxon>
        <taxon>Magnoliopsida</taxon>
        <taxon>eudicotyledons</taxon>
        <taxon>Gunneridae</taxon>
        <taxon>Pentapetalae</taxon>
        <taxon>rosids</taxon>
        <taxon>fabids</taxon>
        <taxon>Fabales</taxon>
        <taxon>Fabaceae</taxon>
        <taxon>Caesalpinioideae</taxon>
        <taxon>Cassia clade</taxon>
        <taxon>Senna</taxon>
    </lineage>
</organism>
<dbReference type="Proteomes" id="UP000634136">
    <property type="component" value="Unassembled WGS sequence"/>
</dbReference>
<dbReference type="GO" id="GO:0008270">
    <property type="term" value="F:zinc ion binding"/>
    <property type="evidence" value="ECO:0007669"/>
    <property type="project" value="UniProtKB-KW"/>
</dbReference>
<protein>
    <submittedName>
        <fullName evidence="9">Zinc finger protein 346-like</fullName>
    </submittedName>
</protein>
<feature type="domain" description="U1-type" evidence="8">
    <location>
        <begin position="355"/>
        <end position="389"/>
    </location>
</feature>
<evidence type="ECO:0000259" key="7">
    <source>
        <dbReference type="SMART" id="SM00355"/>
    </source>
</evidence>
<dbReference type="InterPro" id="IPR003604">
    <property type="entry name" value="Matrin/U1-like-C_Znf_C2H2"/>
</dbReference>
<evidence type="ECO:0000256" key="2">
    <source>
        <dbReference type="ARBA" id="ARBA00022723"/>
    </source>
</evidence>
<name>A0A834W6U1_9FABA</name>
<dbReference type="InterPro" id="IPR013087">
    <property type="entry name" value="Znf_C2H2_type"/>
</dbReference>
<evidence type="ECO:0000256" key="6">
    <source>
        <dbReference type="ARBA" id="ARBA00023242"/>
    </source>
</evidence>
<dbReference type="Pfam" id="PF12874">
    <property type="entry name" value="zf-met"/>
    <property type="match status" value="4"/>
</dbReference>
<feature type="domain" description="C2H2-type" evidence="7">
    <location>
        <begin position="189"/>
        <end position="213"/>
    </location>
</feature>
<evidence type="ECO:0000313" key="9">
    <source>
        <dbReference type="EMBL" id="KAF7806239.1"/>
    </source>
</evidence>
<evidence type="ECO:0000313" key="10">
    <source>
        <dbReference type="Proteomes" id="UP000634136"/>
    </source>
</evidence>
<dbReference type="SMART" id="SM00451">
    <property type="entry name" value="ZnF_U1"/>
    <property type="match status" value="4"/>
</dbReference>
<dbReference type="SMART" id="SM00355">
    <property type="entry name" value="ZnF_C2H2"/>
    <property type="match status" value="4"/>
</dbReference>
<keyword evidence="10" id="KW-1185">Reference proteome</keyword>
<evidence type="ECO:0000256" key="5">
    <source>
        <dbReference type="ARBA" id="ARBA00022833"/>
    </source>
</evidence>
<feature type="domain" description="U1-type" evidence="8">
    <location>
        <begin position="101"/>
        <end position="135"/>
    </location>
</feature>
<keyword evidence="2" id="KW-0479">Metal-binding</keyword>
<dbReference type="GO" id="GO:0003676">
    <property type="term" value="F:nucleic acid binding"/>
    <property type="evidence" value="ECO:0007669"/>
    <property type="project" value="InterPro"/>
</dbReference>
<sequence>MAVEVGVAHGSDQLGNPGLYAFVHSDSAHAGPTTNSLDSNADAPNWIVKHVAPMRYEAAAETSLGTAAAATSFPSACNESSEYHLLPNVTPVVFPNQTKVNKTMQCEVCKVDCNNKDVFEKHILGKKHKSNLKLLNNPTNTVVPGTSHATLQTQLSGVQGQELFGAVGKELEFKKQKLLSGGAAVDSVRVCAICNIACNSQEVFNKHITGKKHAAQVGLMSDNGIGPYLAAFKRQGFGPWKKPPKKIKFTQPLWCEVCKINCNSRDVYITHLSGKKHLKNLEKLSNSKSVADGSIESVVTSNALQPGTNAVIGPQEKPDSSKHEEINSYKPDEAVMSEDIETKKLKLVQGGVAATSIKFCTLCNVVCNSQTVYDFHLSGQKHAAMAKKQAGSTTS</sequence>
<keyword evidence="3" id="KW-0677">Repeat</keyword>
<feature type="domain" description="U1-type" evidence="8">
    <location>
        <begin position="186"/>
        <end position="220"/>
    </location>
</feature>
<feature type="domain" description="C2H2-type" evidence="7">
    <location>
        <begin position="104"/>
        <end position="128"/>
    </location>
</feature>
<dbReference type="PANTHER" id="PTHR46144:SF6">
    <property type="entry name" value="C2H2-TYPE DOMAIN-CONTAINING PROTEIN"/>
    <property type="match status" value="1"/>
</dbReference>
<dbReference type="OrthoDB" id="434647at2759"/>
<dbReference type="AlphaFoldDB" id="A0A834W6U1"/>
<evidence type="ECO:0000256" key="1">
    <source>
        <dbReference type="ARBA" id="ARBA00004123"/>
    </source>
</evidence>
<evidence type="ECO:0000256" key="4">
    <source>
        <dbReference type="ARBA" id="ARBA00022771"/>
    </source>
</evidence>
<comment type="caution">
    <text evidence="9">The sequence shown here is derived from an EMBL/GenBank/DDBJ whole genome shotgun (WGS) entry which is preliminary data.</text>
</comment>
<dbReference type="SUPFAM" id="SSF57667">
    <property type="entry name" value="beta-beta-alpha zinc fingers"/>
    <property type="match status" value="4"/>
</dbReference>
<evidence type="ECO:0000256" key="3">
    <source>
        <dbReference type="ARBA" id="ARBA00022737"/>
    </source>
</evidence>
<dbReference type="GO" id="GO:0005634">
    <property type="term" value="C:nucleus"/>
    <property type="evidence" value="ECO:0007669"/>
    <property type="project" value="UniProtKB-SubCell"/>
</dbReference>
<dbReference type="Gene3D" id="3.30.160.60">
    <property type="entry name" value="Classic Zinc Finger"/>
    <property type="match status" value="4"/>
</dbReference>
<dbReference type="EMBL" id="JAAIUW010000012">
    <property type="protein sequence ID" value="KAF7806239.1"/>
    <property type="molecule type" value="Genomic_DNA"/>
</dbReference>